<evidence type="ECO:0008006" key="3">
    <source>
        <dbReference type="Google" id="ProtNLM"/>
    </source>
</evidence>
<dbReference type="Proteomes" id="UP000037432">
    <property type="component" value="Unassembled WGS sequence"/>
</dbReference>
<dbReference type="AlphaFoldDB" id="A0A0J7Z0K2"/>
<dbReference type="EMBL" id="LFNT01000070">
    <property type="protein sequence ID" value="KMS68833.1"/>
    <property type="molecule type" value="Genomic_DNA"/>
</dbReference>
<evidence type="ECO:0000313" key="1">
    <source>
        <dbReference type="EMBL" id="KMS68833.1"/>
    </source>
</evidence>
<comment type="caution">
    <text evidence="1">The sequence shown here is derived from an EMBL/GenBank/DDBJ whole genome shotgun (WGS) entry which is preliminary data.</text>
</comment>
<name>A0A0J7Z0K2_STRVR</name>
<reference evidence="1 2" key="1">
    <citation type="submission" date="2015-06" db="EMBL/GenBank/DDBJ databases">
        <authorList>
            <person name="Ju K.-S."/>
            <person name="Doroghazi J.R."/>
            <person name="Metcalf W.W."/>
        </authorList>
    </citation>
    <scope>NUCLEOTIDE SEQUENCE [LARGE SCALE GENOMIC DNA]</scope>
    <source>
        <strain evidence="1 2">NRRL 3414</strain>
    </source>
</reference>
<organism evidence="1 2">
    <name type="scientific">Streptomyces viridochromogenes</name>
    <dbReference type="NCBI Taxonomy" id="1938"/>
    <lineage>
        <taxon>Bacteria</taxon>
        <taxon>Bacillati</taxon>
        <taxon>Actinomycetota</taxon>
        <taxon>Actinomycetes</taxon>
        <taxon>Kitasatosporales</taxon>
        <taxon>Streptomycetaceae</taxon>
        <taxon>Streptomyces</taxon>
    </lineage>
</organism>
<evidence type="ECO:0000313" key="2">
    <source>
        <dbReference type="Proteomes" id="UP000037432"/>
    </source>
</evidence>
<proteinExistence type="predicted"/>
<sequence>MLQRYTGRGPHLGVCITLEDDAITAVEATPHATDETSLDLQRRFAEAVPAVVVGRDIDTVNLDGVAGNSHTTAGFNKALEKIKAEASQ</sequence>
<accession>A0A0J7Z0K2</accession>
<gene>
    <name evidence="1" type="ORF">ACM01_37495</name>
</gene>
<dbReference type="OrthoDB" id="4232596at2"/>
<dbReference type="PATRIC" id="fig|1938.3.peg.9166"/>
<protein>
    <recommendedName>
        <fullName evidence="3">FMN-binding domain-containing protein</fullName>
    </recommendedName>
</protein>